<proteinExistence type="predicted"/>
<name>A0A5C5VY59_9PLAN</name>
<dbReference type="Pfam" id="PF01258">
    <property type="entry name" value="zf-dskA_traR"/>
    <property type="match status" value="1"/>
</dbReference>
<dbReference type="InterPro" id="IPR020458">
    <property type="entry name" value="Znf_DskA_TraR_CS"/>
</dbReference>
<dbReference type="EMBL" id="SIHI01000033">
    <property type="protein sequence ID" value="TWT43077.1"/>
    <property type="molecule type" value="Genomic_DNA"/>
</dbReference>
<comment type="caution">
    <text evidence="7">The sequence shown here is derived from an EMBL/GenBank/DDBJ whole genome shotgun (WGS) entry which is preliminary data.</text>
</comment>
<keyword evidence="8" id="KW-1185">Reference proteome</keyword>
<evidence type="ECO:0000259" key="6">
    <source>
        <dbReference type="Pfam" id="PF01258"/>
    </source>
</evidence>
<dbReference type="InterPro" id="IPR000962">
    <property type="entry name" value="Znf_DskA_TraR"/>
</dbReference>
<reference evidence="7 8" key="1">
    <citation type="submission" date="2019-02" db="EMBL/GenBank/DDBJ databases">
        <title>Deep-cultivation of Planctomycetes and their phenomic and genomic characterization uncovers novel biology.</title>
        <authorList>
            <person name="Wiegand S."/>
            <person name="Jogler M."/>
            <person name="Boedeker C."/>
            <person name="Pinto D."/>
            <person name="Vollmers J."/>
            <person name="Rivas-Marin E."/>
            <person name="Kohn T."/>
            <person name="Peeters S.H."/>
            <person name="Heuer A."/>
            <person name="Rast P."/>
            <person name="Oberbeckmann S."/>
            <person name="Bunk B."/>
            <person name="Jeske O."/>
            <person name="Meyerdierks A."/>
            <person name="Storesund J.E."/>
            <person name="Kallscheuer N."/>
            <person name="Luecker S."/>
            <person name="Lage O.M."/>
            <person name="Pohl T."/>
            <person name="Merkel B.J."/>
            <person name="Hornburger P."/>
            <person name="Mueller R.-W."/>
            <person name="Bruemmer F."/>
            <person name="Labrenz M."/>
            <person name="Spormann A.M."/>
            <person name="Op Den Camp H."/>
            <person name="Overmann J."/>
            <person name="Amann R."/>
            <person name="Jetten M.S.M."/>
            <person name="Mascher T."/>
            <person name="Medema M.H."/>
            <person name="Devos D.P."/>
            <person name="Kaster A.-K."/>
            <person name="Ovreas L."/>
            <person name="Rohde M."/>
            <person name="Galperin M.Y."/>
            <person name="Jogler C."/>
        </authorList>
    </citation>
    <scope>NUCLEOTIDE SEQUENCE [LARGE SCALE GENOMIC DNA]</scope>
    <source>
        <strain evidence="7 8">KOR42</strain>
    </source>
</reference>
<dbReference type="OrthoDB" id="9811543at2"/>
<evidence type="ECO:0000313" key="7">
    <source>
        <dbReference type="EMBL" id="TWT43077.1"/>
    </source>
</evidence>
<evidence type="ECO:0000256" key="1">
    <source>
        <dbReference type="ARBA" id="ARBA00022723"/>
    </source>
</evidence>
<gene>
    <name evidence="7" type="primary">yocK_2</name>
    <name evidence="7" type="ORF">KOR42_44830</name>
</gene>
<dbReference type="AlphaFoldDB" id="A0A5C5VY59"/>
<feature type="zinc finger region" description="dksA C4-type" evidence="4">
    <location>
        <begin position="83"/>
        <end position="107"/>
    </location>
</feature>
<dbReference type="PROSITE" id="PS01102">
    <property type="entry name" value="ZF_DKSA_1"/>
    <property type="match status" value="1"/>
</dbReference>
<keyword evidence="3" id="KW-0862">Zinc</keyword>
<dbReference type="PANTHER" id="PTHR33823">
    <property type="entry name" value="RNA POLYMERASE-BINDING TRANSCRIPTION FACTOR DKSA-RELATED"/>
    <property type="match status" value="1"/>
</dbReference>
<dbReference type="SUPFAM" id="SSF57716">
    <property type="entry name" value="Glucocorticoid receptor-like (DNA-binding domain)"/>
    <property type="match status" value="1"/>
</dbReference>
<protein>
    <submittedName>
        <fullName evidence="7">General stress protein 16O</fullName>
    </submittedName>
</protein>
<sequence>MARKDALLKLHQRLIEQRKELKQKVTEQLDSAGEKSGPGDLGDLSLIDAEQEMGTQLAAFESRELSRIEKAIEAIRQGTYGTCEYCEKPIPIARLRALPHTSCCIKCQREQEINGGPNSDGSEGDWESAWEYQARENDQELTVRDVRMDSD</sequence>
<keyword evidence="1" id="KW-0479">Metal-binding</keyword>
<dbReference type="Proteomes" id="UP000317243">
    <property type="component" value="Unassembled WGS sequence"/>
</dbReference>
<dbReference type="PANTHER" id="PTHR33823:SF4">
    <property type="entry name" value="GENERAL STRESS PROTEIN 16O"/>
    <property type="match status" value="1"/>
</dbReference>
<accession>A0A5C5VY59</accession>
<dbReference type="GO" id="GO:0008270">
    <property type="term" value="F:zinc ion binding"/>
    <property type="evidence" value="ECO:0007669"/>
    <property type="project" value="UniProtKB-KW"/>
</dbReference>
<dbReference type="Gene3D" id="1.20.120.910">
    <property type="entry name" value="DksA, coiled-coil domain"/>
    <property type="match status" value="1"/>
</dbReference>
<feature type="region of interest" description="Disordered" evidence="5">
    <location>
        <begin position="23"/>
        <end position="44"/>
    </location>
</feature>
<organism evidence="7 8">
    <name type="scientific">Thalassoglobus neptunius</name>
    <dbReference type="NCBI Taxonomy" id="1938619"/>
    <lineage>
        <taxon>Bacteria</taxon>
        <taxon>Pseudomonadati</taxon>
        <taxon>Planctomycetota</taxon>
        <taxon>Planctomycetia</taxon>
        <taxon>Planctomycetales</taxon>
        <taxon>Planctomycetaceae</taxon>
        <taxon>Thalassoglobus</taxon>
    </lineage>
</organism>
<evidence type="ECO:0000313" key="8">
    <source>
        <dbReference type="Proteomes" id="UP000317243"/>
    </source>
</evidence>
<evidence type="ECO:0000256" key="4">
    <source>
        <dbReference type="PROSITE-ProRule" id="PRU00510"/>
    </source>
</evidence>
<dbReference type="PROSITE" id="PS51128">
    <property type="entry name" value="ZF_DKSA_2"/>
    <property type="match status" value="1"/>
</dbReference>
<dbReference type="InterPro" id="IPR037187">
    <property type="entry name" value="DnaK_N"/>
</dbReference>
<evidence type="ECO:0000256" key="5">
    <source>
        <dbReference type="SAM" id="MobiDB-lite"/>
    </source>
</evidence>
<keyword evidence="2" id="KW-0863">Zinc-finger</keyword>
<dbReference type="RefSeq" id="WP_146511838.1">
    <property type="nucleotide sequence ID" value="NZ_SIHI01000033.1"/>
</dbReference>
<evidence type="ECO:0000256" key="2">
    <source>
        <dbReference type="ARBA" id="ARBA00022771"/>
    </source>
</evidence>
<feature type="domain" description="Zinc finger DksA/TraR C4-type" evidence="6">
    <location>
        <begin position="78"/>
        <end position="112"/>
    </location>
</feature>
<evidence type="ECO:0000256" key="3">
    <source>
        <dbReference type="ARBA" id="ARBA00022833"/>
    </source>
</evidence>
<dbReference type="SUPFAM" id="SSF109635">
    <property type="entry name" value="DnaK suppressor protein DksA, alpha-hairpin domain"/>
    <property type="match status" value="1"/>
</dbReference>